<dbReference type="InterPro" id="IPR057684">
    <property type="entry name" value="DUF7924"/>
</dbReference>
<reference evidence="2 3" key="1">
    <citation type="submission" date="2018-06" db="EMBL/GenBank/DDBJ databases">
        <title>Fusarium incarnatum-equiseti species complex species 28.</title>
        <authorList>
            <person name="Gardiner D.M."/>
        </authorList>
    </citation>
    <scope>NUCLEOTIDE SEQUENCE [LARGE SCALE GENOMIC DNA]</scope>
    <source>
        <strain evidence="2 3">FIESC_28</strain>
    </source>
</reference>
<name>A0A366QQS2_9HYPO</name>
<dbReference type="OrthoDB" id="3538597at2759"/>
<dbReference type="RefSeq" id="XP_031011066.1">
    <property type="nucleotide sequence ID" value="XM_031164898.1"/>
</dbReference>
<dbReference type="EMBL" id="QKXC01000320">
    <property type="protein sequence ID" value="RBR07269.1"/>
    <property type="molecule type" value="Genomic_DNA"/>
</dbReference>
<dbReference type="Proteomes" id="UP000253153">
    <property type="component" value="Unassembled WGS sequence"/>
</dbReference>
<sequence>MARFSVEITCRNCRGRLWRSEQEVVAATQPGDDEINSLKARQSRRQSCTCNANGLAGEIQEQGISPLFDDRAEEAIVYSPELQAELPTRQDRPDRVYGLRVTERLSRLLQSAGTVRNSPFRVDGDPLVFPFLVIEAKSEKGSDAFTDTQAQTAFAIREMLSIQHQLAEAAEKDGEWDSGPLVWFLSYKGEQWRASAAYIHTTKGKTSYRVVRLWSGGVDSLDNALQLLLIVDYMADWARDIYREGITRSLQKIALADTQSLAHDTDIFSLVGNVKNWDCGTREMSVLGVSQPTEDPLQSFDCEYAYLRDSRFITTKIVGLLITESNVDEFLGTAESNNDLKKLIDSLFLCMEQPIRVQGHMLDELEFLWTETERRFLGLAHPDEIFYVVVTSSFYLTTNWEQTRELNYLAVSEALVKDLAKIGDVKIPSQHIEQAPLVTSLAAFRWLLQRTDRYNLAACLSRLCVVTGTRCLDERGHRKWADLPTAAERSGSVDEIPLIKLCPRPHARDFVTGIYLKYQVGRNEPSSSIFRLSTAMDIVSRTEQPPLSARPSMEPEWLWRQCAGSSFIHTRNQTLLHAVLDSIHPGFSTQTVCVFILDTVAVERGIRPDSLLTPPEYHVSAKPYNPKNASRRGWNFQSFVKPGATEALIECLRFWRIHLENCRISVRGLPMKKWEILMLGWKVPSVTSDESQVTPARPFSRLPYQVSLKARLLGQSVEEVLVNMVQSAVAADEGESSTDRGHKRPIGVVEEIDLTEEAAHSSQQALHQQSWIRKYSTDFLPDEEVENMLRAGKFT</sequence>
<comment type="caution">
    <text evidence="2">The sequence shown here is derived from an EMBL/GenBank/DDBJ whole genome shotgun (WGS) entry which is preliminary data.</text>
</comment>
<accession>A0A366QQS2</accession>
<evidence type="ECO:0000259" key="1">
    <source>
        <dbReference type="Pfam" id="PF25545"/>
    </source>
</evidence>
<evidence type="ECO:0000313" key="3">
    <source>
        <dbReference type="Proteomes" id="UP000253153"/>
    </source>
</evidence>
<feature type="domain" description="DUF7924" evidence="1">
    <location>
        <begin position="86"/>
        <end position="211"/>
    </location>
</feature>
<dbReference type="AlphaFoldDB" id="A0A366QQS2"/>
<evidence type="ECO:0000313" key="2">
    <source>
        <dbReference type="EMBL" id="RBR07269.1"/>
    </source>
</evidence>
<organism evidence="2 3">
    <name type="scientific">Fusarium coffeatum</name>
    <dbReference type="NCBI Taxonomy" id="231269"/>
    <lineage>
        <taxon>Eukaryota</taxon>
        <taxon>Fungi</taxon>
        <taxon>Dikarya</taxon>
        <taxon>Ascomycota</taxon>
        <taxon>Pezizomycotina</taxon>
        <taxon>Sordariomycetes</taxon>
        <taxon>Hypocreomycetidae</taxon>
        <taxon>Hypocreales</taxon>
        <taxon>Nectriaceae</taxon>
        <taxon>Fusarium</taxon>
        <taxon>Fusarium incarnatum-equiseti species complex</taxon>
    </lineage>
</organism>
<gene>
    <name evidence="2" type="ORF">FIESC28_10768</name>
</gene>
<dbReference type="Pfam" id="PF25545">
    <property type="entry name" value="DUF7924"/>
    <property type="match status" value="1"/>
</dbReference>
<dbReference type="GeneID" id="42000194"/>
<keyword evidence="3" id="KW-1185">Reference proteome</keyword>
<protein>
    <recommendedName>
        <fullName evidence="1">DUF7924 domain-containing protein</fullName>
    </recommendedName>
</protein>
<proteinExistence type="predicted"/>